<dbReference type="AlphaFoldDB" id="A0A061SJ72"/>
<evidence type="ECO:0000313" key="1">
    <source>
        <dbReference type="EMBL" id="JAC82965.1"/>
    </source>
</evidence>
<proteinExistence type="predicted"/>
<protein>
    <submittedName>
        <fullName evidence="1">Uncharacterized protein</fullName>
    </submittedName>
</protein>
<accession>A0A061SJ72</accession>
<gene>
    <name evidence="1" type="ORF">TSPGSL018_4462</name>
</gene>
<name>A0A061SJ72_9CHLO</name>
<sequence length="52" mass="6054">LSPKARVHSEQNINMVRNRCHAKTRTHQVLNSHGRILKRCSSRCQRGSSERE</sequence>
<organism evidence="1">
    <name type="scientific">Tetraselmis sp. GSL018</name>
    <dbReference type="NCBI Taxonomy" id="582737"/>
    <lineage>
        <taxon>Eukaryota</taxon>
        <taxon>Viridiplantae</taxon>
        <taxon>Chlorophyta</taxon>
        <taxon>core chlorophytes</taxon>
        <taxon>Chlorodendrophyceae</taxon>
        <taxon>Chlorodendrales</taxon>
        <taxon>Chlorodendraceae</taxon>
        <taxon>Tetraselmis</taxon>
    </lineage>
</organism>
<dbReference type="EMBL" id="GBEZ01002060">
    <property type="protein sequence ID" value="JAC82965.1"/>
    <property type="molecule type" value="Transcribed_RNA"/>
</dbReference>
<reference evidence="1" key="1">
    <citation type="submission" date="2014-05" db="EMBL/GenBank/DDBJ databases">
        <title>The transcriptome of the halophilic microalga Tetraselmis sp. GSL018 isolated from the Great Salt Lake, Utah.</title>
        <authorList>
            <person name="Jinkerson R.E."/>
            <person name="D'Adamo S."/>
            <person name="Posewitz M.C."/>
        </authorList>
    </citation>
    <scope>NUCLEOTIDE SEQUENCE</scope>
    <source>
        <strain evidence="1">GSL018</strain>
    </source>
</reference>
<feature type="non-terminal residue" evidence="1">
    <location>
        <position position="1"/>
    </location>
</feature>